<sequence>MSFVSRAPENQHLDASRQLAGPVPADIVAYVKQAIDEGDRLPNSCLGSPAKRRALIVDRATVQGTWTSVSRATIDRTDVKLVHEMLIESEYEPCNIRILCDVCKGFNGIADPTKENIFSSLEWLVSGTRPGDYRFLDFSGHGDRLLSDSLRGKEARVVKVDPPFVIPGDYELHGVMESPERIKEQTIPITELVYYNEGIVTRVSKSRDVGDQEPQDEAKIWDSELNTWLSQLPEDSMITCIIDRKNLEYVTNTAKAGPFAHPKFTDLNHKLLGAGWRGKTSQAMFNEPSSTSAGLVVNTALESDETAGSLISPVIATIASALSLIPQIVSSPATITLLEGIPVRERDMDRIRARIFAWAACHQRQRAWDSMDSPVGLLTHSFIQTWRRLTGTDESPSTFSYNQLFEGVSQAVSQERLLSTPPSPQFVQLWTSLKEVDRHLHVSMILL</sequence>
<comment type="caution">
    <text evidence="2">The sequence shown here is derived from an EMBL/GenBank/DDBJ whole genome shotgun (WGS) entry which is preliminary data.</text>
</comment>
<dbReference type="InterPro" id="IPR050452">
    <property type="entry name" value="Metacaspase"/>
</dbReference>
<dbReference type="PANTHER" id="PTHR48104">
    <property type="entry name" value="METACASPASE-4"/>
    <property type="match status" value="1"/>
</dbReference>
<dbReference type="OrthoDB" id="3223806at2759"/>
<dbReference type="GO" id="GO:0004197">
    <property type="term" value="F:cysteine-type endopeptidase activity"/>
    <property type="evidence" value="ECO:0007669"/>
    <property type="project" value="TreeGrafter"/>
</dbReference>
<evidence type="ECO:0000313" key="3">
    <source>
        <dbReference type="Proteomes" id="UP000383932"/>
    </source>
</evidence>
<keyword evidence="3" id="KW-1185">Reference proteome</keyword>
<evidence type="ECO:0000313" key="2">
    <source>
        <dbReference type="EMBL" id="KAB5587859.1"/>
    </source>
</evidence>
<gene>
    <name evidence="2" type="ORF">CTheo_8698</name>
</gene>
<organism evidence="2 3">
    <name type="scientific">Ceratobasidium theobromae</name>
    <dbReference type="NCBI Taxonomy" id="1582974"/>
    <lineage>
        <taxon>Eukaryota</taxon>
        <taxon>Fungi</taxon>
        <taxon>Dikarya</taxon>
        <taxon>Basidiomycota</taxon>
        <taxon>Agaricomycotina</taxon>
        <taxon>Agaricomycetes</taxon>
        <taxon>Cantharellales</taxon>
        <taxon>Ceratobasidiaceae</taxon>
        <taxon>Ceratobasidium</taxon>
    </lineage>
</organism>
<accession>A0A5N5Q847</accession>
<dbReference type="PANTHER" id="PTHR48104:SF30">
    <property type="entry name" value="METACASPASE-1"/>
    <property type="match status" value="1"/>
</dbReference>
<dbReference type="AlphaFoldDB" id="A0A5N5Q847"/>
<proteinExistence type="inferred from homology"/>
<reference evidence="2 3" key="1">
    <citation type="journal article" date="2019" name="Fungal Biol. Biotechnol.">
        <title>Draft genome sequence of fastidious pathogen Ceratobasidium theobromae, which causes vascular-streak dieback in Theobroma cacao.</title>
        <authorList>
            <person name="Ali S.S."/>
            <person name="Asman A."/>
            <person name="Shao J."/>
            <person name="Firmansyah A.P."/>
            <person name="Susilo A.W."/>
            <person name="Rosmana A."/>
            <person name="McMahon P."/>
            <person name="Junaid M."/>
            <person name="Guest D."/>
            <person name="Kheng T.Y."/>
            <person name="Meinhardt L.W."/>
            <person name="Bailey B.A."/>
        </authorList>
    </citation>
    <scope>NUCLEOTIDE SEQUENCE [LARGE SCALE GENOMIC DNA]</scope>
    <source>
        <strain evidence="2 3">CT2</strain>
    </source>
</reference>
<dbReference type="EMBL" id="SSOP01000722">
    <property type="protein sequence ID" value="KAB5587859.1"/>
    <property type="molecule type" value="Genomic_DNA"/>
</dbReference>
<dbReference type="Gene3D" id="3.40.50.1460">
    <property type="match status" value="1"/>
</dbReference>
<name>A0A5N5Q847_9AGAM</name>
<protein>
    <submittedName>
        <fullName evidence="2">Uncharacterized protein</fullName>
    </submittedName>
</protein>
<dbReference type="GO" id="GO:0005737">
    <property type="term" value="C:cytoplasm"/>
    <property type="evidence" value="ECO:0007669"/>
    <property type="project" value="TreeGrafter"/>
</dbReference>
<dbReference type="Proteomes" id="UP000383932">
    <property type="component" value="Unassembled WGS sequence"/>
</dbReference>
<comment type="similarity">
    <text evidence="1">Belongs to the peptidase C14B family.</text>
</comment>
<dbReference type="GO" id="GO:0006508">
    <property type="term" value="P:proteolysis"/>
    <property type="evidence" value="ECO:0007669"/>
    <property type="project" value="TreeGrafter"/>
</dbReference>
<evidence type="ECO:0000256" key="1">
    <source>
        <dbReference type="ARBA" id="ARBA00009005"/>
    </source>
</evidence>